<keyword evidence="5 6" id="KW-0482">Metalloprotease</keyword>
<evidence type="ECO:0000256" key="1">
    <source>
        <dbReference type="ARBA" id="ARBA00022670"/>
    </source>
</evidence>
<dbReference type="PANTHER" id="PTHR22726">
    <property type="entry name" value="METALLOENDOPEPTIDASE OMA1"/>
    <property type="match status" value="1"/>
</dbReference>
<proteinExistence type="inferred from homology"/>
<evidence type="ECO:0000313" key="9">
    <source>
        <dbReference type="Proteomes" id="UP000094172"/>
    </source>
</evidence>
<keyword evidence="2" id="KW-0479">Metal-binding</keyword>
<name>A0A1E3VKZ1_9HYPH</name>
<dbReference type="STRING" id="1774970.AUC70_10175"/>
<keyword evidence="9" id="KW-1185">Reference proteome</keyword>
<gene>
    <name evidence="8" type="ORF">AUC70_10175</name>
</gene>
<dbReference type="GO" id="GO:0016020">
    <property type="term" value="C:membrane"/>
    <property type="evidence" value="ECO:0007669"/>
    <property type="project" value="TreeGrafter"/>
</dbReference>
<dbReference type="GO" id="GO:0004222">
    <property type="term" value="F:metalloendopeptidase activity"/>
    <property type="evidence" value="ECO:0007669"/>
    <property type="project" value="InterPro"/>
</dbReference>
<keyword evidence="1 6" id="KW-0645">Protease</keyword>
<comment type="cofactor">
    <cofactor evidence="6">
        <name>Zn(2+)</name>
        <dbReference type="ChEBI" id="CHEBI:29105"/>
    </cofactor>
    <text evidence="6">Binds 1 zinc ion per subunit.</text>
</comment>
<sequence>MHAGTLMISDTPNQVIGVIAHETGHITGGHLARLRSQVSQMKSTAMALQILGLAAAIGGSLAGVPSAGQLGMGAMAGGTDAAMRSFLAYRQTEESSADQAAMTFLNATRQSGRGMIETFDVLADKMRGIQGINPYLMTHPLPQTRISQLRTLVEQSPYYDVKDPPELQYRHDLMRAKLSGFLEKPEASLNRYKGDDTLAATYARAIATYRKSGVTPPCRISMS</sequence>
<comment type="caution">
    <text evidence="8">The sequence shown here is derived from an EMBL/GenBank/DDBJ whole genome shotgun (WGS) entry which is preliminary data.</text>
</comment>
<dbReference type="GO" id="GO:0051603">
    <property type="term" value="P:proteolysis involved in protein catabolic process"/>
    <property type="evidence" value="ECO:0007669"/>
    <property type="project" value="TreeGrafter"/>
</dbReference>
<keyword evidence="3 6" id="KW-0378">Hydrolase</keyword>
<evidence type="ECO:0000256" key="6">
    <source>
        <dbReference type="RuleBase" id="RU003983"/>
    </source>
</evidence>
<comment type="similarity">
    <text evidence="6">Belongs to the peptidase M48 family.</text>
</comment>
<evidence type="ECO:0000256" key="3">
    <source>
        <dbReference type="ARBA" id="ARBA00022801"/>
    </source>
</evidence>
<dbReference type="InterPro" id="IPR001915">
    <property type="entry name" value="Peptidase_M48"/>
</dbReference>
<organism evidence="8 9">
    <name type="scientific">Methyloceanibacter stevinii</name>
    <dbReference type="NCBI Taxonomy" id="1774970"/>
    <lineage>
        <taxon>Bacteria</taxon>
        <taxon>Pseudomonadati</taxon>
        <taxon>Pseudomonadota</taxon>
        <taxon>Alphaproteobacteria</taxon>
        <taxon>Hyphomicrobiales</taxon>
        <taxon>Hyphomicrobiaceae</taxon>
        <taxon>Methyloceanibacter</taxon>
    </lineage>
</organism>
<dbReference type="EMBL" id="LPWE01000013">
    <property type="protein sequence ID" value="ODR93961.1"/>
    <property type="molecule type" value="Genomic_DNA"/>
</dbReference>
<accession>A0A1E3VKZ1</accession>
<evidence type="ECO:0000256" key="5">
    <source>
        <dbReference type="ARBA" id="ARBA00023049"/>
    </source>
</evidence>
<reference evidence="8 9" key="1">
    <citation type="journal article" date="2016" name="Environ. Microbiol.">
        <title>New Methyloceanibacter diversity from North Sea sediments includes methanotroph containing solely the soluble methane monooxygenase.</title>
        <authorList>
            <person name="Vekeman B."/>
            <person name="Kerckhof F.M."/>
            <person name="Cremers G."/>
            <person name="de Vos P."/>
            <person name="Vandamme P."/>
            <person name="Boon N."/>
            <person name="Op den Camp H.J."/>
            <person name="Heylen K."/>
        </authorList>
    </citation>
    <scope>NUCLEOTIDE SEQUENCE [LARGE SCALE GENOMIC DNA]</scope>
    <source>
        <strain evidence="8 9">R-67176</strain>
    </source>
</reference>
<dbReference type="InterPro" id="IPR051156">
    <property type="entry name" value="Mito/Outer_Membr_Metalloprot"/>
</dbReference>
<dbReference type="PANTHER" id="PTHR22726:SF1">
    <property type="entry name" value="METALLOENDOPEPTIDASE OMA1, MITOCHONDRIAL"/>
    <property type="match status" value="1"/>
</dbReference>
<feature type="domain" description="Peptidase M48" evidence="7">
    <location>
        <begin position="5"/>
        <end position="151"/>
    </location>
</feature>
<dbReference type="GO" id="GO:0046872">
    <property type="term" value="F:metal ion binding"/>
    <property type="evidence" value="ECO:0007669"/>
    <property type="project" value="UniProtKB-KW"/>
</dbReference>
<evidence type="ECO:0000313" key="8">
    <source>
        <dbReference type="EMBL" id="ODR93961.1"/>
    </source>
</evidence>
<evidence type="ECO:0000256" key="2">
    <source>
        <dbReference type="ARBA" id="ARBA00022723"/>
    </source>
</evidence>
<dbReference type="Pfam" id="PF01435">
    <property type="entry name" value="Peptidase_M48"/>
    <property type="match status" value="1"/>
</dbReference>
<dbReference type="Proteomes" id="UP000094172">
    <property type="component" value="Unassembled WGS sequence"/>
</dbReference>
<evidence type="ECO:0000259" key="7">
    <source>
        <dbReference type="Pfam" id="PF01435"/>
    </source>
</evidence>
<dbReference type="AlphaFoldDB" id="A0A1E3VKZ1"/>
<evidence type="ECO:0000256" key="4">
    <source>
        <dbReference type="ARBA" id="ARBA00022833"/>
    </source>
</evidence>
<protein>
    <recommendedName>
        <fullName evidence="7">Peptidase M48 domain-containing protein</fullName>
    </recommendedName>
</protein>
<keyword evidence="4 6" id="KW-0862">Zinc</keyword>